<gene>
    <name evidence="1" type="ORF">HNR45_000798</name>
</gene>
<evidence type="ECO:0000313" key="1">
    <source>
        <dbReference type="EMBL" id="MBB6477765.1"/>
    </source>
</evidence>
<dbReference type="AlphaFoldDB" id="A0A841R1K0"/>
<dbReference type="EMBL" id="JACHHI010000003">
    <property type="protein sequence ID" value="MBB6477765.1"/>
    <property type="molecule type" value="Genomic_DNA"/>
</dbReference>
<dbReference type="RefSeq" id="WP_024048287.1">
    <property type="nucleotide sequence ID" value="NZ_CABWNB010000002.1"/>
</dbReference>
<evidence type="ECO:0000313" key="2">
    <source>
        <dbReference type="Proteomes" id="UP000591941"/>
    </source>
</evidence>
<protein>
    <submittedName>
        <fullName evidence="1">Nucleoid-associated protein YejK</fullName>
    </submittedName>
</protein>
<organism evidence="1 2">
    <name type="scientific">Negativicoccus succinicivorans</name>
    <dbReference type="NCBI Taxonomy" id="620903"/>
    <lineage>
        <taxon>Bacteria</taxon>
        <taxon>Bacillati</taxon>
        <taxon>Bacillota</taxon>
        <taxon>Negativicutes</taxon>
        <taxon>Veillonellales</taxon>
        <taxon>Veillonellaceae</taxon>
        <taxon>Negativicoccus</taxon>
    </lineage>
</organism>
<sequence>MEKMEMLRQLTEQIDMEKVQDLYRRFKAGEINQADYEAQVRSLVETVGAKVTGAPLTEEQTQEMTQMVITSGQQLGAALGNNETLNKLKDFLP</sequence>
<comment type="caution">
    <text evidence="1">The sequence shown here is derived from an EMBL/GenBank/DDBJ whole genome shotgun (WGS) entry which is preliminary data.</text>
</comment>
<name>A0A841R1K0_9FIRM</name>
<accession>A0A841R1K0</accession>
<reference evidence="1 2" key="1">
    <citation type="submission" date="2020-08" db="EMBL/GenBank/DDBJ databases">
        <title>Genomic Encyclopedia of Type Strains, Phase IV (KMG-IV): sequencing the most valuable type-strain genomes for metagenomic binning, comparative biology and taxonomic classification.</title>
        <authorList>
            <person name="Goeker M."/>
        </authorList>
    </citation>
    <scope>NUCLEOTIDE SEQUENCE [LARGE SCALE GENOMIC DNA]</scope>
    <source>
        <strain evidence="1 2">DSM 21255</strain>
    </source>
</reference>
<dbReference type="Proteomes" id="UP000591941">
    <property type="component" value="Unassembled WGS sequence"/>
</dbReference>
<dbReference type="GeneID" id="93486076"/>
<keyword evidence="2" id="KW-1185">Reference proteome</keyword>
<proteinExistence type="predicted"/>